<keyword evidence="2" id="KW-1185">Reference proteome</keyword>
<evidence type="ECO:0000313" key="2">
    <source>
        <dbReference type="Proteomes" id="UP000313359"/>
    </source>
</evidence>
<sequence>MTSSIPLSIHSTVDPWAFLSTLRAYVCLLSITHFLDRSSFAALPEKRRTLPTLSYLLSLRIRWSAIYPDHDIPILQTANDWIRNPSSGPAAATV</sequence>
<gene>
    <name evidence="1" type="ORF">L227DRAFT_439386</name>
</gene>
<accession>A0A5C2RNU2</accession>
<dbReference type="AlphaFoldDB" id="A0A5C2RNU2"/>
<dbReference type="Proteomes" id="UP000313359">
    <property type="component" value="Unassembled WGS sequence"/>
</dbReference>
<name>A0A5C2RNU2_9APHY</name>
<evidence type="ECO:0000313" key="1">
    <source>
        <dbReference type="EMBL" id="RPD52800.1"/>
    </source>
</evidence>
<protein>
    <submittedName>
        <fullName evidence="1">Uncharacterized protein</fullName>
    </submittedName>
</protein>
<organism evidence="1 2">
    <name type="scientific">Lentinus tigrinus ALCF2SS1-6</name>
    <dbReference type="NCBI Taxonomy" id="1328759"/>
    <lineage>
        <taxon>Eukaryota</taxon>
        <taxon>Fungi</taxon>
        <taxon>Dikarya</taxon>
        <taxon>Basidiomycota</taxon>
        <taxon>Agaricomycotina</taxon>
        <taxon>Agaricomycetes</taxon>
        <taxon>Polyporales</taxon>
        <taxon>Polyporaceae</taxon>
        <taxon>Lentinus</taxon>
    </lineage>
</organism>
<dbReference type="EMBL" id="ML122339">
    <property type="protein sequence ID" value="RPD52800.1"/>
    <property type="molecule type" value="Genomic_DNA"/>
</dbReference>
<reference evidence="1" key="1">
    <citation type="journal article" date="2018" name="Genome Biol. Evol.">
        <title>Genomics and development of Lentinus tigrinus, a white-rot wood-decaying mushroom with dimorphic fruiting bodies.</title>
        <authorList>
            <person name="Wu B."/>
            <person name="Xu Z."/>
            <person name="Knudson A."/>
            <person name="Carlson A."/>
            <person name="Chen N."/>
            <person name="Kovaka S."/>
            <person name="LaButti K."/>
            <person name="Lipzen A."/>
            <person name="Pennachio C."/>
            <person name="Riley R."/>
            <person name="Schakwitz W."/>
            <person name="Umezawa K."/>
            <person name="Ohm R.A."/>
            <person name="Grigoriev I.V."/>
            <person name="Nagy L.G."/>
            <person name="Gibbons J."/>
            <person name="Hibbett D."/>
        </authorList>
    </citation>
    <scope>NUCLEOTIDE SEQUENCE [LARGE SCALE GENOMIC DNA]</scope>
    <source>
        <strain evidence="1">ALCF2SS1-6</strain>
    </source>
</reference>
<proteinExistence type="predicted"/>